<gene>
    <name evidence="1" type="ORF">DXX99_10175</name>
</gene>
<dbReference type="OrthoDB" id="9780343at2"/>
<proteinExistence type="predicted"/>
<accession>A0A3D8P2W5</accession>
<organism evidence="1 2">
    <name type="scientific">Ammonifex thiophilus</name>
    <dbReference type="NCBI Taxonomy" id="444093"/>
    <lineage>
        <taxon>Bacteria</taxon>
        <taxon>Bacillati</taxon>
        <taxon>Bacillota</taxon>
        <taxon>Clostridia</taxon>
        <taxon>Thermoanaerobacterales</taxon>
        <taxon>Thermoanaerobacteraceae</taxon>
        <taxon>Ammonifex</taxon>
    </lineage>
</organism>
<keyword evidence="2" id="KW-1185">Reference proteome</keyword>
<comment type="caution">
    <text evidence="1">The sequence shown here is derived from an EMBL/GenBank/DDBJ whole genome shotgun (WGS) entry which is preliminary data.</text>
</comment>
<dbReference type="InterPro" id="IPR018708">
    <property type="entry name" value="DUF2225"/>
</dbReference>
<dbReference type="SUPFAM" id="SSF48452">
    <property type="entry name" value="TPR-like"/>
    <property type="match status" value="1"/>
</dbReference>
<dbReference type="AlphaFoldDB" id="A0A3D8P2W5"/>
<dbReference type="RefSeq" id="WP_115793372.1">
    <property type="nucleotide sequence ID" value="NZ_QSLN01000026.1"/>
</dbReference>
<dbReference type="Pfam" id="PF09986">
    <property type="entry name" value="DUF2225"/>
    <property type="match status" value="1"/>
</dbReference>
<protein>
    <submittedName>
        <fullName evidence="1">DUF2225 domain-containing protein</fullName>
    </submittedName>
</protein>
<sequence>MAQTIFCRLRCPRCFTSFPAEIALSTGTKGRLSSDLCYRGEGTFVYPYLVVVCPGCGFTSYHQEFDYLAELPKYSPYHPVGRALKNFLQERHHLYPGSEKYRLAAEDAKRRGSSPLAVAHLHLKGSWCAREEGNREAERYHQEEALRHFRLALGEVEEGRDAAVIRYLVGELCRRLGRFEEAEEAFGSITLRDLPYWLHNALRRMQKLAAQHDSSPQELPRA</sequence>
<reference evidence="1 2" key="1">
    <citation type="submission" date="2018-08" db="EMBL/GenBank/DDBJ databases">
        <title>Form III RuBisCO-mediated autotrophy in Thermodesulfobium bacteria.</title>
        <authorList>
            <person name="Toshchakov S.V."/>
            <person name="Kublanov I.V."/>
            <person name="Frolov E."/>
            <person name="Bonch-Osmolovskaya E.A."/>
            <person name="Tourova T.P."/>
            <person name="Chernych N.A."/>
            <person name="Lebedinsky A.V."/>
        </authorList>
    </citation>
    <scope>NUCLEOTIDE SEQUENCE [LARGE SCALE GENOMIC DNA]</scope>
    <source>
        <strain evidence="1 2">SR</strain>
    </source>
</reference>
<dbReference type="InterPro" id="IPR011990">
    <property type="entry name" value="TPR-like_helical_dom_sf"/>
</dbReference>
<name>A0A3D8P2W5_9THEO</name>
<dbReference type="Gene3D" id="1.25.40.10">
    <property type="entry name" value="Tetratricopeptide repeat domain"/>
    <property type="match status" value="1"/>
</dbReference>
<evidence type="ECO:0000313" key="1">
    <source>
        <dbReference type="EMBL" id="RDV80942.1"/>
    </source>
</evidence>
<dbReference type="Proteomes" id="UP000256329">
    <property type="component" value="Unassembled WGS sequence"/>
</dbReference>
<dbReference type="EMBL" id="QSLN01000026">
    <property type="protein sequence ID" value="RDV80942.1"/>
    <property type="molecule type" value="Genomic_DNA"/>
</dbReference>
<evidence type="ECO:0000313" key="2">
    <source>
        <dbReference type="Proteomes" id="UP000256329"/>
    </source>
</evidence>